<dbReference type="SMART" id="SM00516">
    <property type="entry name" value="SEC14"/>
    <property type="match status" value="1"/>
</dbReference>
<dbReference type="SUPFAM" id="SSF46938">
    <property type="entry name" value="CRAL/TRIO N-terminal domain"/>
    <property type="match status" value="1"/>
</dbReference>
<protein>
    <submittedName>
        <fullName evidence="3">BQ5605_C004g02891 protein</fullName>
    </submittedName>
</protein>
<gene>
    <name evidence="3" type="primary">BQ5605_C004g02891</name>
    <name evidence="3" type="ORF">BQ5605_C004G02891</name>
</gene>
<dbReference type="EMBL" id="FQNC01000046">
    <property type="protein sequence ID" value="SGY68481.1"/>
    <property type="molecule type" value="Genomic_DNA"/>
</dbReference>
<dbReference type="PANTHER" id="PTHR45657">
    <property type="entry name" value="CRAL-TRIO DOMAIN-CONTAINING PROTEIN YKL091C-RELATED"/>
    <property type="match status" value="1"/>
</dbReference>
<organism evidence="3 4">
    <name type="scientific">Microbotryum silenes-dioicae</name>
    <dbReference type="NCBI Taxonomy" id="796604"/>
    <lineage>
        <taxon>Eukaryota</taxon>
        <taxon>Fungi</taxon>
        <taxon>Dikarya</taxon>
        <taxon>Basidiomycota</taxon>
        <taxon>Pucciniomycotina</taxon>
        <taxon>Microbotryomycetes</taxon>
        <taxon>Microbotryales</taxon>
        <taxon>Microbotryaceae</taxon>
        <taxon>Microbotryum</taxon>
    </lineage>
</organism>
<feature type="compositionally biased region" description="Polar residues" evidence="1">
    <location>
        <begin position="1"/>
        <end position="19"/>
    </location>
</feature>
<dbReference type="AlphaFoldDB" id="A0A2X0P4M6"/>
<dbReference type="Pfam" id="PF00650">
    <property type="entry name" value="CRAL_TRIO"/>
    <property type="match status" value="1"/>
</dbReference>
<keyword evidence="4" id="KW-1185">Reference proteome</keyword>
<dbReference type="InterPro" id="IPR051026">
    <property type="entry name" value="PI/PC_transfer"/>
</dbReference>
<name>A0A2X0P4M6_9BASI</name>
<sequence length="369" mass="41648">MVSLHSSARSTHSAQNQAPSRDLLSGHPGHLSVEQQHILEKFKKELSEAGYYDPAKNDDPELLRFLRARKFDIPKAKIMWIDTQNWRKSFKVDELYETFEYKEKAEVDKLYPRYVVLIFVLGSLSRLLTCLPFPSRFYHKTDKDGRPLYIEQLGKLDLKKLYEVTTPERQMQSLVVEYEKFQRDRLPVCSALAGHLIETSCTIMDLKGVGMSSFWSVKNYVQEASAISQNNYPERMGKFYIVNASWAFSTVWNLVKGWLDEATVAKIHILSSDYKKSLLEQVPAESLPTFLGGTCQCSQGCSMSDAGPWNDPSILEKVKKEKEQNDAQQVVSDESASHQVENGSTDPDADASALAKPIEAGTTTTAVST</sequence>
<dbReference type="SMART" id="SM01100">
    <property type="entry name" value="CRAL_TRIO_N"/>
    <property type="match status" value="1"/>
</dbReference>
<dbReference type="Gene3D" id="3.40.525.10">
    <property type="entry name" value="CRAL-TRIO lipid binding domain"/>
    <property type="match status" value="1"/>
</dbReference>
<dbReference type="PROSITE" id="PS50191">
    <property type="entry name" value="CRAL_TRIO"/>
    <property type="match status" value="1"/>
</dbReference>
<dbReference type="STRING" id="796604.A0A2X0P4M6"/>
<dbReference type="Pfam" id="PF03765">
    <property type="entry name" value="CRAL_TRIO_N"/>
    <property type="match status" value="1"/>
</dbReference>
<evidence type="ECO:0000313" key="4">
    <source>
        <dbReference type="Proteomes" id="UP000249464"/>
    </source>
</evidence>
<dbReference type="CDD" id="cd00170">
    <property type="entry name" value="SEC14"/>
    <property type="match status" value="1"/>
</dbReference>
<feature type="compositionally biased region" description="Polar residues" evidence="1">
    <location>
        <begin position="326"/>
        <end position="345"/>
    </location>
</feature>
<feature type="region of interest" description="Disordered" evidence="1">
    <location>
        <begin position="321"/>
        <end position="369"/>
    </location>
</feature>
<proteinExistence type="predicted"/>
<dbReference type="SUPFAM" id="SSF52087">
    <property type="entry name" value="CRAL/TRIO domain"/>
    <property type="match status" value="1"/>
</dbReference>
<dbReference type="PANTHER" id="PTHR45657:SF1">
    <property type="entry name" value="CRAL-TRIO DOMAIN-CONTAINING PROTEIN YKL091C-RELATED"/>
    <property type="match status" value="1"/>
</dbReference>
<evidence type="ECO:0000259" key="2">
    <source>
        <dbReference type="PROSITE" id="PS50191"/>
    </source>
</evidence>
<accession>A0A2X0P4M6</accession>
<dbReference type="InterPro" id="IPR036865">
    <property type="entry name" value="CRAL-TRIO_dom_sf"/>
</dbReference>
<dbReference type="InterPro" id="IPR001251">
    <property type="entry name" value="CRAL-TRIO_dom"/>
</dbReference>
<evidence type="ECO:0000313" key="3">
    <source>
        <dbReference type="EMBL" id="SGY68481.1"/>
    </source>
</evidence>
<dbReference type="InterPro" id="IPR036273">
    <property type="entry name" value="CRAL/TRIO_N_dom_sf"/>
</dbReference>
<dbReference type="Gene3D" id="1.10.8.20">
    <property type="entry name" value="N-terminal domain of phosphatidylinositol transfer protein sec14p"/>
    <property type="match status" value="1"/>
</dbReference>
<feature type="domain" description="CRAL-TRIO" evidence="2">
    <location>
        <begin position="125"/>
        <end position="299"/>
    </location>
</feature>
<dbReference type="Proteomes" id="UP000249464">
    <property type="component" value="Unassembled WGS sequence"/>
</dbReference>
<feature type="region of interest" description="Disordered" evidence="1">
    <location>
        <begin position="1"/>
        <end position="26"/>
    </location>
</feature>
<dbReference type="InterPro" id="IPR011074">
    <property type="entry name" value="CRAL/TRIO_N_dom"/>
</dbReference>
<reference evidence="3 4" key="1">
    <citation type="submission" date="2016-11" db="EMBL/GenBank/DDBJ databases">
        <authorList>
            <person name="Jaros S."/>
            <person name="Januszkiewicz K."/>
            <person name="Wedrychowicz H."/>
        </authorList>
    </citation>
    <scope>NUCLEOTIDE SEQUENCE [LARGE SCALE GENOMIC DNA]</scope>
</reference>
<evidence type="ECO:0000256" key="1">
    <source>
        <dbReference type="SAM" id="MobiDB-lite"/>
    </source>
</evidence>